<dbReference type="InterPro" id="IPR000073">
    <property type="entry name" value="AB_hydrolase_1"/>
</dbReference>
<evidence type="ECO:0000313" key="4">
    <source>
        <dbReference type="Proteomes" id="UP000248044"/>
    </source>
</evidence>
<dbReference type="AlphaFoldDB" id="A0A2U9IF43"/>
<dbReference type="RefSeq" id="WP_110270544.1">
    <property type="nucleotide sequence ID" value="NZ_CP029289.2"/>
</dbReference>
<dbReference type="Gene3D" id="3.40.50.1820">
    <property type="entry name" value="alpha/beta hydrolase"/>
    <property type="match status" value="1"/>
</dbReference>
<evidence type="ECO:0000256" key="1">
    <source>
        <dbReference type="ARBA" id="ARBA00022801"/>
    </source>
</evidence>
<evidence type="ECO:0000313" key="3">
    <source>
        <dbReference type="EMBL" id="AWR94663.1"/>
    </source>
</evidence>
<dbReference type="GeneID" id="36832230"/>
<dbReference type="PANTHER" id="PTHR43798:SF31">
    <property type="entry name" value="AB HYDROLASE SUPERFAMILY PROTEIN YCLE"/>
    <property type="match status" value="1"/>
</dbReference>
<dbReference type="GO" id="GO:0016787">
    <property type="term" value="F:hydrolase activity"/>
    <property type="evidence" value="ECO:0007669"/>
    <property type="project" value="UniProtKB-KW"/>
</dbReference>
<dbReference type="Pfam" id="PF00561">
    <property type="entry name" value="Abhydrolase_1"/>
    <property type="match status" value="1"/>
</dbReference>
<dbReference type="OrthoDB" id="7531at2157"/>
<dbReference type="KEGG" id="abri:DFR85_08700"/>
<dbReference type="InterPro" id="IPR050266">
    <property type="entry name" value="AB_hydrolase_sf"/>
</dbReference>
<dbReference type="PANTHER" id="PTHR43798">
    <property type="entry name" value="MONOACYLGLYCEROL LIPASE"/>
    <property type="match status" value="1"/>
</dbReference>
<dbReference type="InterPro" id="IPR029058">
    <property type="entry name" value="AB_hydrolase_fold"/>
</dbReference>
<accession>A0A2U9IF43</accession>
<keyword evidence="4" id="KW-1185">Reference proteome</keyword>
<reference evidence="3 4" key="1">
    <citation type="submission" date="2018-05" db="EMBL/GenBank/DDBJ databases">
        <title>Complete Genome Sequences of Extremely Thermoacidophilic, Metal-Mobilizing Type-Strain Members of the Archaeal Family Sulfolobaceae: Acidianus brierleyi DSM-1651T, Acidianus sulfidivorans DSM-18786T, Metallosphaera hakonensis DSM-7519T, and Metallosphaera prunae DSM-10039T.</title>
        <authorList>
            <person name="Counts J.A."/>
            <person name="Kelly R.M."/>
        </authorList>
    </citation>
    <scope>NUCLEOTIDE SEQUENCE [LARGE SCALE GENOMIC DNA]</scope>
    <source>
        <strain evidence="3 4">DSM 1651</strain>
    </source>
</reference>
<name>A0A2U9IF43_9CREN</name>
<evidence type="ECO:0000259" key="2">
    <source>
        <dbReference type="Pfam" id="PF00561"/>
    </source>
</evidence>
<dbReference type="Proteomes" id="UP000248044">
    <property type="component" value="Chromosome"/>
</dbReference>
<organism evidence="3 4">
    <name type="scientific">Acidianus brierleyi</name>
    <dbReference type="NCBI Taxonomy" id="41673"/>
    <lineage>
        <taxon>Archaea</taxon>
        <taxon>Thermoproteota</taxon>
        <taxon>Thermoprotei</taxon>
        <taxon>Sulfolobales</taxon>
        <taxon>Sulfolobaceae</taxon>
        <taxon>Acidianus</taxon>
    </lineage>
</organism>
<dbReference type="PRINTS" id="PR00111">
    <property type="entry name" value="ABHYDROLASE"/>
</dbReference>
<proteinExistence type="predicted"/>
<gene>
    <name evidence="3" type="ORF">DFR85_08700</name>
</gene>
<protein>
    <submittedName>
        <fullName evidence="3">Alpha/beta hydrolase</fullName>
    </submittedName>
</protein>
<sequence length="252" mass="29000">MPFAILDEVKIYYEMFGEGKPIVFIHHLAGSYKSWSQQSYYFSKKYNVLVYDLRGHGRSSVPLSPYRIEDHVRDLNSLLEYLEIKNPIIVGHSIGTLIALDFALKYSLDKLILIGALYKSPDPEPYRRYISIADTYGMEALALYRKMNKEFSSALVENQTAWNELLNVYRDNSPIGYRYAVEGLLLANNYEKDIEKIDSPTLIVYGSDDKLIQNLKVLRKLKNYDENIISGFGHFLNFEAPDELNKAIAGFL</sequence>
<keyword evidence="1 3" id="KW-0378">Hydrolase</keyword>
<dbReference type="SUPFAM" id="SSF53474">
    <property type="entry name" value="alpha/beta-Hydrolases"/>
    <property type="match status" value="1"/>
</dbReference>
<dbReference type="EMBL" id="CP029289">
    <property type="protein sequence ID" value="AWR94663.1"/>
    <property type="molecule type" value="Genomic_DNA"/>
</dbReference>
<dbReference type="GO" id="GO:0016020">
    <property type="term" value="C:membrane"/>
    <property type="evidence" value="ECO:0007669"/>
    <property type="project" value="TreeGrafter"/>
</dbReference>
<feature type="domain" description="AB hydrolase-1" evidence="2">
    <location>
        <begin position="20"/>
        <end position="241"/>
    </location>
</feature>